<evidence type="ECO:0000313" key="2">
    <source>
        <dbReference type="EMBL" id="WUV46461.1"/>
    </source>
</evidence>
<proteinExistence type="predicted"/>
<organism evidence="2 3">
    <name type="scientific">Nocardia vinacea</name>
    <dbReference type="NCBI Taxonomy" id="96468"/>
    <lineage>
        <taxon>Bacteria</taxon>
        <taxon>Bacillati</taxon>
        <taxon>Actinomycetota</taxon>
        <taxon>Actinomycetes</taxon>
        <taxon>Mycobacteriales</taxon>
        <taxon>Nocardiaceae</taxon>
        <taxon>Nocardia</taxon>
    </lineage>
</organism>
<dbReference type="PANTHER" id="PTHR21310:SF40">
    <property type="entry name" value="AMINOGLYCOSIDE PHOSPHOTRANSFERASE DOMAIN-CONTAINING PROTEIN-RELATED"/>
    <property type="match status" value="1"/>
</dbReference>
<dbReference type="Gene3D" id="3.30.200.20">
    <property type="entry name" value="Phosphorylase Kinase, domain 1"/>
    <property type="match status" value="1"/>
</dbReference>
<dbReference type="Pfam" id="PF01636">
    <property type="entry name" value="APH"/>
    <property type="match status" value="1"/>
</dbReference>
<dbReference type="InterPro" id="IPR002575">
    <property type="entry name" value="Aminoglycoside_PTrfase"/>
</dbReference>
<dbReference type="EMBL" id="CP109441">
    <property type="protein sequence ID" value="WUV46461.1"/>
    <property type="molecule type" value="Genomic_DNA"/>
</dbReference>
<evidence type="ECO:0000259" key="1">
    <source>
        <dbReference type="Pfam" id="PF01636"/>
    </source>
</evidence>
<reference evidence="2" key="1">
    <citation type="submission" date="2022-10" db="EMBL/GenBank/DDBJ databases">
        <title>The complete genomes of actinobacterial strains from the NBC collection.</title>
        <authorList>
            <person name="Joergensen T.S."/>
            <person name="Alvarez Arevalo M."/>
            <person name="Sterndorff E.B."/>
            <person name="Faurdal D."/>
            <person name="Vuksanovic O."/>
            <person name="Mourched A.-S."/>
            <person name="Charusanti P."/>
            <person name="Shaw S."/>
            <person name="Blin K."/>
            <person name="Weber T."/>
        </authorList>
    </citation>
    <scope>NUCLEOTIDE SEQUENCE</scope>
    <source>
        <strain evidence="2">NBC_01482</strain>
    </source>
</reference>
<dbReference type="Gene3D" id="3.90.1200.10">
    <property type="match status" value="1"/>
</dbReference>
<dbReference type="InterPro" id="IPR011009">
    <property type="entry name" value="Kinase-like_dom_sf"/>
</dbReference>
<gene>
    <name evidence="2" type="ORF">OG563_46745</name>
</gene>
<dbReference type="InterPro" id="IPR041726">
    <property type="entry name" value="ACAD10_11_N"/>
</dbReference>
<dbReference type="CDD" id="cd05154">
    <property type="entry name" value="ACAD10_11_N-like"/>
    <property type="match status" value="1"/>
</dbReference>
<evidence type="ECO:0000313" key="3">
    <source>
        <dbReference type="Proteomes" id="UP001432062"/>
    </source>
</evidence>
<protein>
    <submittedName>
        <fullName evidence="2">Phosphotransferase family protein</fullName>
    </submittedName>
</protein>
<keyword evidence="3" id="KW-1185">Reference proteome</keyword>
<dbReference type="SUPFAM" id="SSF56112">
    <property type="entry name" value="Protein kinase-like (PK-like)"/>
    <property type="match status" value="1"/>
</dbReference>
<dbReference type="RefSeq" id="WP_329410194.1">
    <property type="nucleotide sequence ID" value="NZ_CP109441.1"/>
</dbReference>
<sequence>MTDLDGRLLAAAGGWLAGQGIGNGVLENPVVLQGGTQNILIRFTAAGRDLVLRRPPKSPRPRNNELLLREATVLRALGSTPVPHPRLVAVCEDTEILGGAVFYIMEAIDGFNPAAVEPARLADRFVRDRIAFAATDILADIGALDHESIGLSEFGRPEGFLERQVGRWSAERDAQLRLNGYPGEPLPGYDVVREYLDAERPDGFRAGLMHGDYHVGNLIVGEQFDVRAVIDWEMSTVGDPLLDLGRFLALWPDEHEVIVDRGGFWTAGPLPGVDELAERYARRRGIRLDHLDWYIVMGCFKLGVVLEGTYARACAGQAPLPTGELLHTVAVRLFRRAARLAGSSTRSTSVPRRAL</sequence>
<dbReference type="Proteomes" id="UP001432062">
    <property type="component" value="Chromosome"/>
</dbReference>
<dbReference type="PANTHER" id="PTHR21310">
    <property type="entry name" value="AMINOGLYCOSIDE PHOSPHOTRANSFERASE-RELATED-RELATED"/>
    <property type="match status" value="1"/>
</dbReference>
<dbReference type="InterPro" id="IPR051678">
    <property type="entry name" value="AGP_Transferase"/>
</dbReference>
<name>A0ABZ1YX50_9NOCA</name>
<accession>A0ABZ1YX50</accession>
<feature type="domain" description="Aminoglycoside phosphotransferase" evidence="1">
    <location>
        <begin position="34"/>
        <end position="256"/>
    </location>
</feature>